<dbReference type="RefSeq" id="WP_245916954.1">
    <property type="nucleotide sequence ID" value="NZ_CP160205.1"/>
</dbReference>
<dbReference type="PANTHER" id="PTHR31270">
    <property type="entry name" value="GLUTAMINYL-PEPTIDE CYCLOTRANSFERASE"/>
    <property type="match status" value="1"/>
</dbReference>
<organism evidence="2 3">
    <name type="scientific">Mucilaginibacter yixingensis</name>
    <dbReference type="NCBI Taxonomy" id="1295612"/>
    <lineage>
        <taxon>Bacteria</taxon>
        <taxon>Pseudomonadati</taxon>
        <taxon>Bacteroidota</taxon>
        <taxon>Sphingobacteriia</taxon>
        <taxon>Sphingobacteriales</taxon>
        <taxon>Sphingobacteriaceae</taxon>
        <taxon>Mucilaginibacter</taxon>
    </lineage>
</organism>
<protein>
    <submittedName>
        <fullName evidence="2">Glutamine cyclotransferase</fullName>
    </submittedName>
</protein>
<dbReference type="Gene3D" id="2.130.10.10">
    <property type="entry name" value="YVTN repeat-like/Quinoprotein amine dehydrogenase"/>
    <property type="match status" value="1"/>
</dbReference>
<feature type="chain" id="PRO_5015438284" evidence="1">
    <location>
        <begin position="23"/>
        <end position="353"/>
    </location>
</feature>
<dbReference type="Pfam" id="PF05096">
    <property type="entry name" value="Glu_cyclase_2"/>
    <property type="match status" value="1"/>
</dbReference>
<accession>A0A2T5JER9</accession>
<keyword evidence="2" id="KW-0808">Transferase</keyword>
<name>A0A2T5JER9_9SPHI</name>
<evidence type="ECO:0000256" key="1">
    <source>
        <dbReference type="SAM" id="SignalP"/>
    </source>
</evidence>
<dbReference type="PROSITE" id="PS51257">
    <property type="entry name" value="PROKAR_LIPOPROTEIN"/>
    <property type="match status" value="1"/>
</dbReference>
<dbReference type="AlphaFoldDB" id="A0A2T5JER9"/>
<proteinExistence type="predicted"/>
<keyword evidence="1" id="KW-0732">Signal</keyword>
<feature type="signal peptide" evidence="1">
    <location>
        <begin position="1"/>
        <end position="22"/>
    </location>
</feature>
<sequence length="353" mass="39221">MKTLKVLALGGALLLAFGCSHKDNKTAMTLSPEMGTTYKTGDAIPVKLQYPSDVKPDSVVYLLDSVRFASTKDSAGIKLKTDTMRLGSRLITAKLYQGGKAEEVSTNFMLYPSKAPEELAYKVDKVFPHDTSSYTEGLLYQDGFLYESDGGREGEDAGRSSLRKVNVETGKPVLKVDGDPKVFSEGISIVGDKLIQLTYTEKLGYVYDKNTFKLLKTFTNNVGYEGWGMCYDGHKLYMDDSTNRVWFLNPETYAATGFIDVYDDKGPVNQINELEMIDGKLWANIYQTDTIIVIDPKTGAVLQSIDLSKLYPQAQRAPNADVLNGIAWDPQGKRLFITGKKWPKLYQISVAKK</sequence>
<dbReference type="PANTHER" id="PTHR31270:SF1">
    <property type="entry name" value="GLUTAMINYL-PEPTIDE CYCLOTRANSFERASE"/>
    <property type="match status" value="1"/>
</dbReference>
<evidence type="ECO:0000313" key="3">
    <source>
        <dbReference type="Proteomes" id="UP000244168"/>
    </source>
</evidence>
<comment type="caution">
    <text evidence="2">The sequence shown here is derived from an EMBL/GenBank/DDBJ whole genome shotgun (WGS) entry which is preliminary data.</text>
</comment>
<gene>
    <name evidence="2" type="ORF">C8P68_101153</name>
</gene>
<dbReference type="Proteomes" id="UP000244168">
    <property type="component" value="Unassembled WGS sequence"/>
</dbReference>
<dbReference type="InterPro" id="IPR007788">
    <property type="entry name" value="QCT"/>
</dbReference>
<reference evidence="2 3" key="1">
    <citation type="submission" date="2018-04" db="EMBL/GenBank/DDBJ databases">
        <title>Genomic Encyclopedia of Archaeal and Bacterial Type Strains, Phase II (KMG-II): from individual species to whole genera.</title>
        <authorList>
            <person name="Goeker M."/>
        </authorList>
    </citation>
    <scope>NUCLEOTIDE SEQUENCE [LARGE SCALE GENOMIC DNA]</scope>
    <source>
        <strain evidence="2 3">DSM 26809</strain>
    </source>
</reference>
<dbReference type="GO" id="GO:0016603">
    <property type="term" value="F:glutaminyl-peptide cyclotransferase activity"/>
    <property type="evidence" value="ECO:0007669"/>
    <property type="project" value="InterPro"/>
</dbReference>
<dbReference type="InterPro" id="IPR015943">
    <property type="entry name" value="WD40/YVTN_repeat-like_dom_sf"/>
</dbReference>
<dbReference type="SUPFAM" id="SSF63825">
    <property type="entry name" value="YWTD domain"/>
    <property type="match status" value="1"/>
</dbReference>
<keyword evidence="3" id="KW-1185">Reference proteome</keyword>
<evidence type="ECO:0000313" key="2">
    <source>
        <dbReference type="EMBL" id="PTR00923.1"/>
    </source>
</evidence>
<dbReference type="EMBL" id="QAOQ01000001">
    <property type="protein sequence ID" value="PTR00923.1"/>
    <property type="molecule type" value="Genomic_DNA"/>
</dbReference>